<sequence length="209" mass="23801">MKLNKILNPVIASILLSSQAMAYDTHNYHTLSLGLQKGNIKDYGDIQGLNFKFQYESSSRWGVVGSITTLNNDQQGEYRACQRYNKNCSPKQNQKYIEKYKLKHRLDRNAEYYSALIGPSYRIDERFSVFAMAGVSHTKVDNSLKLGPDHKSLQKNGSDSSNQFAYAAGLKFDATRKIAIAIGYESSQATFNKQKHRVRSEFIDVGYRF</sequence>
<evidence type="ECO:0000313" key="7">
    <source>
        <dbReference type="EMBL" id="NIF02386.1"/>
    </source>
</evidence>
<reference evidence="7 8" key="1">
    <citation type="journal article" date="2019" name="bioRxiv">
        <title>Bacteria contribute to plant secondary compound degradation in a generalist herbivore system.</title>
        <authorList>
            <person name="Francoeur C.B."/>
            <person name="Khadempour L."/>
            <person name="Moreira-Soto R.D."/>
            <person name="Gotting K."/>
            <person name="Book A.J."/>
            <person name="Pinto-Tomas A.A."/>
            <person name="Keefover-Ring K."/>
            <person name="Currie C.R."/>
        </authorList>
    </citation>
    <scope>NUCLEOTIDE SEQUENCE [LARGE SCALE GENOMIC DNA]</scope>
    <source>
        <strain evidence="7 8">Acro-805</strain>
    </source>
</reference>
<organism evidence="7 8">
    <name type="scientific">Candidatus Pantoea formicae</name>
    <dbReference type="NCBI Taxonomy" id="2608355"/>
    <lineage>
        <taxon>Bacteria</taxon>
        <taxon>Pseudomonadati</taxon>
        <taxon>Pseudomonadota</taxon>
        <taxon>Gammaproteobacteria</taxon>
        <taxon>Enterobacterales</taxon>
        <taxon>Erwiniaceae</taxon>
        <taxon>Pantoea</taxon>
    </lineage>
</organism>
<dbReference type="Proteomes" id="UP000780690">
    <property type="component" value="Unassembled WGS sequence"/>
</dbReference>
<protein>
    <submittedName>
        <fullName evidence="7">Outer membrane beta-barrel protein</fullName>
    </submittedName>
</protein>
<dbReference type="InterPro" id="IPR000758">
    <property type="entry name" value="Enterovir_OMP"/>
</dbReference>
<dbReference type="Pfam" id="PF06316">
    <property type="entry name" value="Ail_Lom"/>
    <property type="match status" value="1"/>
</dbReference>
<dbReference type="PANTHER" id="PTHR35892:SF2">
    <property type="entry name" value="OUTER MEMBRANE PROTEIN PAGN"/>
    <property type="match status" value="1"/>
</dbReference>
<dbReference type="RefSeq" id="WP_167141372.1">
    <property type="nucleotide sequence ID" value="NZ_VWXD01000008.1"/>
</dbReference>
<evidence type="ECO:0000256" key="4">
    <source>
        <dbReference type="ARBA" id="ARBA00022729"/>
    </source>
</evidence>
<dbReference type="InterPro" id="IPR011250">
    <property type="entry name" value="OMP/PagP_B-barrel"/>
</dbReference>
<evidence type="ECO:0000256" key="2">
    <source>
        <dbReference type="ARBA" id="ARBA00022452"/>
    </source>
</evidence>
<dbReference type="PANTHER" id="PTHR35892">
    <property type="entry name" value="OUTER MEMBRANE PROTEIN PAGN-RELATED"/>
    <property type="match status" value="1"/>
</dbReference>
<evidence type="ECO:0000256" key="1">
    <source>
        <dbReference type="ARBA" id="ARBA00004141"/>
    </source>
</evidence>
<comment type="caution">
    <text evidence="7">The sequence shown here is derived from an EMBL/GenBank/DDBJ whole genome shotgun (WGS) entry which is preliminary data.</text>
</comment>
<keyword evidence="2" id="KW-1134">Transmembrane beta strand</keyword>
<dbReference type="EMBL" id="VWXD01000008">
    <property type="protein sequence ID" value="NIF02386.1"/>
    <property type="molecule type" value="Genomic_DNA"/>
</dbReference>
<comment type="subcellular location">
    <subcellularLocation>
        <location evidence="1">Membrane</location>
        <topology evidence="1">Multi-pass membrane protein</topology>
    </subcellularLocation>
</comment>
<dbReference type="SUPFAM" id="SSF56925">
    <property type="entry name" value="OMPA-like"/>
    <property type="match status" value="1"/>
</dbReference>
<name>A0ABX0R1D1_9GAMM</name>
<evidence type="ECO:0000313" key="8">
    <source>
        <dbReference type="Proteomes" id="UP000780690"/>
    </source>
</evidence>
<evidence type="ECO:0000256" key="3">
    <source>
        <dbReference type="ARBA" id="ARBA00022692"/>
    </source>
</evidence>
<keyword evidence="3" id="KW-0812">Transmembrane</keyword>
<evidence type="ECO:0000256" key="5">
    <source>
        <dbReference type="ARBA" id="ARBA00023136"/>
    </source>
</evidence>
<keyword evidence="8" id="KW-1185">Reference proteome</keyword>
<feature type="signal peptide" evidence="6">
    <location>
        <begin position="1"/>
        <end position="22"/>
    </location>
</feature>
<keyword evidence="4 6" id="KW-0732">Signal</keyword>
<proteinExistence type="predicted"/>
<accession>A0ABX0R1D1</accession>
<keyword evidence="5" id="KW-0472">Membrane</keyword>
<feature type="chain" id="PRO_5045381906" evidence="6">
    <location>
        <begin position="23"/>
        <end position="209"/>
    </location>
</feature>
<dbReference type="InterPro" id="IPR051723">
    <property type="entry name" value="Bact_OM_Invasion-Related"/>
</dbReference>
<evidence type="ECO:0000256" key="6">
    <source>
        <dbReference type="SAM" id="SignalP"/>
    </source>
</evidence>
<gene>
    <name evidence="7" type="ORF">F3J38_20375</name>
</gene>
<dbReference type="Gene3D" id="2.40.160.20">
    <property type="match status" value="1"/>
</dbReference>